<keyword evidence="1" id="KW-1185">Reference proteome</keyword>
<dbReference type="AlphaFoldDB" id="A0AA85JAR0"/>
<accession>A0AA85JAR0</accession>
<reference evidence="1" key="1">
    <citation type="submission" date="2022-06" db="EMBL/GenBank/DDBJ databases">
        <authorList>
            <person name="Berger JAMES D."/>
            <person name="Berger JAMES D."/>
        </authorList>
    </citation>
    <scope>NUCLEOTIDE SEQUENCE [LARGE SCALE GENOMIC DNA]</scope>
</reference>
<evidence type="ECO:0000313" key="1">
    <source>
        <dbReference type="Proteomes" id="UP000050795"/>
    </source>
</evidence>
<dbReference type="PANTHER" id="PTHR35845">
    <property type="entry name" value="SPERMATOGENESIS-ASSOCIATED SERINE-RICH PROTEIN 1"/>
    <property type="match status" value="1"/>
</dbReference>
<dbReference type="InterPro" id="IPR029165">
    <property type="entry name" value="SASRP1"/>
</dbReference>
<dbReference type="Pfam" id="PF15160">
    <property type="entry name" value="SASRP1"/>
    <property type="match status" value="1"/>
</dbReference>
<evidence type="ECO:0000313" key="2">
    <source>
        <dbReference type="WBParaSite" id="TREG1_142080.1"/>
    </source>
</evidence>
<organism evidence="1 2">
    <name type="scientific">Trichobilharzia regenti</name>
    <name type="common">Nasal bird schistosome</name>
    <dbReference type="NCBI Taxonomy" id="157069"/>
    <lineage>
        <taxon>Eukaryota</taxon>
        <taxon>Metazoa</taxon>
        <taxon>Spiralia</taxon>
        <taxon>Lophotrochozoa</taxon>
        <taxon>Platyhelminthes</taxon>
        <taxon>Trematoda</taxon>
        <taxon>Digenea</taxon>
        <taxon>Strigeidida</taxon>
        <taxon>Schistosomatoidea</taxon>
        <taxon>Schistosomatidae</taxon>
        <taxon>Trichobilharzia</taxon>
    </lineage>
</organism>
<proteinExistence type="predicted"/>
<sequence length="186" mass="21345">MARIIESFENFSRLFNFDLIELKLIHFFTESKYHGISSEWLMYSNVYSSGKRCIFDGIHQRSAYCDKEYTFNCGFTHKRRGDDIDQTNGIVNPMKPGDKSYGAVEYSPNFFKIDSAVPKVQFGLITHIPKRIEVPRFPVDPVMKSTQAEANKAVMAAIRKEIAELDNWKPAPTLTETISSVKFSKK</sequence>
<reference evidence="2" key="2">
    <citation type="submission" date="2023-11" db="UniProtKB">
        <authorList>
            <consortium name="WormBaseParasite"/>
        </authorList>
    </citation>
    <scope>IDENTIFICATION</scope>
</reference>
<dbReference type="WBParaSite" id="TREG1_142080.1">
    <property type="protein sequence ID" value="TREG1_142080.1"/>
    <property type="gene ID" value="TREG1_142080"/>
</dbReference>
<protein>
    <submittedName>
        <fullName evidence="2">Uncharacterized protein</fullName>
    </submittedName>
</protein>
<dbReference type="Proteomes" id="UP000050795">
    <property type="component" value="Unassembled WGS sequence"/>
</dbReference>
<name>A0AA85JAR0_TRIRE</name>
<dbReference type="PANTHER" id="PTHR35845:SF1">
    <property type="entry name" value="SPERMATOGENESIS-ASSOCIATED SERINE-RICH PROTEIN 1"/>
    <property type="match status" value="1"/>
</dbReference>